<dbReference type="Proteomes" id="UP000789702">
    <property type="component" value="Unassembled WGS sequence"/>
</dbReference>
<evidence type="ECO:0000313" key="1">
    <source>
        <dbReference type="EMBL" id="CAG8617262.1"/>
    </source>
</evidence>
<dbReference type="EMBL" id="CAJVPU010011725">
    <property type="protein sequence ID" value="CAG8617262.1"/>
    <property type="molecule type" value="Genomic_DNA"/>
</dbReference>
<protein>
    <submittedName>
        <fullName evidence="1">6337_t:CDS:1</fullName>
    </submittedName>
</protein>
<name>A0ACA9MYW5_9GLOM</name>
<proteinExistence type="predicted"/>
<gene>
    <name evidence="1" type="ORF">DHETER_LOCUS7876</name>
</gene>
<organism evidence="1 2">
    <name type="scientific">Dentiscutata heterogama</name>
    <dbReference type="NCBI Taxonomy" id="1316150"/>
    <lineage>
        <taxon>Eukaryota</taxon>
        <taxon>Fungi</taxon>
        <taxon>Fungi incertae sedis</taxon>
        <taxon>Mucoromycota</taxon>
        <taxon>Glomeromycotina</taxon>
        <taxon>Glomeromycetes</taxon>
        <taxon>Diversisporales</taxon>
        <taxon>Gigasporaceae</taxon>
        <taxon>Dentiscutata</taxon>
    </lineage>
</organism>
<reference evidence="1" key="1">
    <citation type="submission" date="2021-06" db="EMBL/GenBank/DDBJ databases">
        <authorList>
            <person name="Kallberg Y."/>
            <person name="Tangrot J."/>
            <person name="Rosling A."/>
        </authorList>
    </citation>
    <scope>NUCLEOTIDE SEQUENCE</scope>
    <source>
        <strain evidence="1">IL203A</strain>
    </source>
</reference>
<accession>A0ACA9MYW5</accession>
<comment type="caution">
    <text evidence="1">The sequence shown here is derived from an EMBL/GenBank/DDBJ whole genome shotgun (WGS) entry which is preliminary data.</text>
</comment>
<evidence type="ECO:0000313" key="2">
    <source>
        <dbReference type="Proteomes" id="UP000789702"/>
    </source>
</evidence>
<keyword evidence="2" id="KW-1185">Reference proteome</keyword>
<feature type="non-terminal residue" evidence="1">
    <location>
        <position position="1"/>
    </location>
</feature>
<sequence length="43" mass="4941">FREAFREISDDSTVLNIFNTTCSKFEFINPAWYTSANAPLPIL</sequence>